<dbReference type="Proteomes" id="UP001060170">
    <property type="component" value="Chromosome 5"/>
</dbReference>
<keyword evidence="2" id="KW-1185">Reference proteome</keyword>
<proteinExistence type="predicted"/>
<dbReference type="EMBL" id="CM045869">
    <property type="protein sequence ID" value="KAI7954436.1"/>
    <property type="molecule type" value="Genomic_DNA"/>
</dbReference>
<accession>A0ACC0EIL3</accession>
<comment type="caution">
    <text evidence="1">The sequence shown here is derived from an EMBL/GenBank/DDBJ whole genome shotgun (WGS) entry which is preliminary data.</text>
</comment>
<organism evidence="1 2">
    <name type="scientific">Puccinia striiformis f. sp. tritici</name>
    <dbReference type="NCBI Taxonomy" id="168172"/>
    <lineage>
        <taxon>Eukaryota</taxon>
        <taxon>Fungi</taxon>
        <taxon>Dikarya</taxon>
        <taxon>Basidiomycota</taxon>
        <taxon>Pucciniomycotina</taxon>
        <taxon>Pucciniomycetes</taxon>
        <taxon>Pucciniales</taxon>
        <taxon>Pucciniaceae</taxon>
        <taxon>Puccinia</taxon>
    </lineage>
</organism>
<name>A0ACC0EIL3_9BASI</name>
<protein>
    <submittedName>
        <fullName evidence="1">Uncharacterized protein</fullName>
    </submittedName>
</protein>
<gene>
    <name evidence="1" type="ORF">MJO28_004836</name>
</gene>
<sequence length="349" mass="39950">MTSQVEARKSKMTKIQQLIERRITSTGGNISLRISSAINLQPRPAYQSLSPLHPPPHIRFLTTSNPISLSSHRTGTPTGNLGKFDLPRCPTCSIEIKTNFNLTNTIQEKCKCSHCMAFIPTEFVIKSKLKHDRHDATNSNSNLNSNRIDYFKLFEINKTFKKTISLSHQLKKSYHLWQQIVHPDFSVNQKPAQNENQNEYSIEKSIEYMKDWSVLINRAKSVLTDDLKRAEYLMELHGTVDLSEESDSLDDTDLLMEIMEARELLEDAQTAQEVESIKKSNTQSIQNVLDELDHKFMDLINLTNQQDSSSSSSSSQEQENLSESIKELIIRSRYLNKIQDLISSTHVHI</sequence>
<reference evidence="2" key="1">
    <citation type="journal article" date="2018" name="BMC Genomics">
        <title>Genomic insights into host adaptation between the wheat stripe rust pathogen (Puccinia striiformis f. sp. tritici) and the barley stripe rust pathogen (Puccinia striiformis f. sp. hordei).</title>
        <authorList>
            <person name="Xia C."/>
            <person name="Wang M."/>
            <person name="Yin C."/>
            <person name="Cornejo O.E."/>
            <person name="Hulbert S.H."/>
            <person name="Chen X."/>
        </authorList>
    </citation>
    <scope>NUCLEOTIDE SEQUENCE [LARGE SCALE GENOMIC DNA]</scope>
    <source>
        <strain evidence="2">93-210</strain>
    </source>
</reference>
<evidence type="ECO:0000313" key="2">
    <source>
        <dbReference type="Proteomes" id="UP001060170"/>
    </source>
</evidence>
<reference evidence="2" key="2">
    <citation type="journal article" date="2018" name="Mol. Plant Microbe Interact.">
        <title>Genome sequence resources for the wheat stripe rust pathogen (Puccinia striiformis f. sp. tritici) and the barley stripe rust pathogen (Puccinia striiformis f. sp. hordei).</title>
        <authorList>
            <person name="Xia C."/>
            <person name="Wang M."/>
            <person name="Yin C."/>
            <person name="Cornejo O.E."/>
            <person name="Hulbert S.H."/>
            <person name="Chen X."/>
        </authorList>
    </citation>
    <scope>NUCLEOTIDE SEQUENCE [LARGE SCALE GENOMIC DNA]</scope>
    <source>
        <strain evidence="2">93-210</strain>
    </source>
</reference>
<evidence type="ECO:0000313" key="1">
    <source>
        <dbReference type="EMBL" id="KAI7954436.1"/>
    </source>
</evidence>
<reference evidence="1 2" key="3">
    <citation type="journal article" date="2022" name="Microbiol. Spectr.">
        <title>Folding features and dynamics of 3D genome architecture in plant fungal pathogens.</title>
        <authorList>
            <person name="Xia C."/>
        </authorList>
    </citation>
    <scope>NUCLEOTIDE SEQUENCE [LARGE SCALE GENOMIC DNA]</scope>
    <source>
        <strain evidence="1 2">93-210</strain>
    </source>
</reference>